<gene>
    <name evidence="1" type="ORF">OOU_Y34scaffold00533g23</name>
</gene>
<proteinExistence type="predicted"/>
<dbReference type="EMBL" id="JH793669">
    <property type="protein sequence ID" value="ELQ38639.1"/>
    <property type="molecule type" value="Genomic_DNA"/>
</dbReference>
<protein>
    <submittedName>
        <fullName evidence="1">Uncharacterized protein</fullName>
    </submittedName>
</protein>
<accession>A0AA97NYJ4</accession>
<dbReference type="AlphaFoldDB" id="A0AA97NYJ4"/>
<evidence type="ECO:0000313" key="1">
    <source>
        <dbReference type="EMBL" id="ELQ38639.1"/>
    </source>
</evidence>
<reference evidence="1" key="1">
    <citation type="journal article" date="2012" name="PLoS Genet.">
        <title>Comparative analysis of the genomes of two field isolates of the rice blast fungus Magnaporthe oryzae.</title>
        <authorList>
            <person name="Xue M."/>
            <person name="Yang J."/>
            <person name="Li Z."/>
            <person name="Hu S."/>
            <person name="Yao N."/>
            <person name="Dean R.A."/>
            <person name="Zhao W."/>
            <person name="Shen M."/>
            <person name="Zhang H."/>
            <person name="Li C."/>
            <person name="Liu L."/>
            <person name="Cao L."/>
            <person name="Xu X."/>
            <person name="Xing Y."/>
            <person name="Hsiang T."/>
            <person name="Zhang Z."/>
            <person name="Xu J.R."/>
            <person name="Peng Y.L."/>
        </authorList>
    </citation>
    <scope>NUCLEOTIDE SEQUENCE</scope>
    <source>
        <strain evidence="1">Y34</strain>
    </source>
</reference>
<sequence>MVDSQKPWHIFHSPPPKDSTGFSAGTLKTVLACAQGWSQSATYHVAR</sequence>
<organism evidence="1">
    <name type="scientific">Pyricularia oryzae (strain Y34)</name>
    <name type="common">Rice blast fungus</name>
    <name type="synonym">Magnaporthe oryzae</name>
    <dbReference type="NCBI Taxonomy" id="1143189"/>
    <lineage>
        <taxon>Eukaryota</taxon>
        <taxon>Fungi</taxon>
        <taxon>Dikarya</taxon>
        <taxon>Ascomycota</taxon>
        <taxon>Pezizomycotina</taxon>
        <taxon>Sordariomycetes</taxon>
        <taxon>Sordariomycetidae</taxon>
        <taxon>Magnaporthales</taxon>
        <taxon>Pyriculariaceae</taxon>
        <taxon>Pyricularia</taxon>
    </lineage>
</organism>
<dbReference type="Proteomes" id="UP000011086">
    <property type="component" value="Unassembled WGS sequence"/>
</dbReference>
<name>A0AA97NYJ4_PYRO3</name>